<dbReference type="InterPro" id="IPR050870">
    <property type="entry name" value="FAST_kinase"/>
</dbReference>
<dbReference type="SUPFAM" id="SSF53335">
    <property type="entry name" value="S-adenosyl-L-methionine-dependent methyltransferases"/>
    <property type="match status" value="1"/>
</dbReference>
<organism evidence="3 4">
    <name type="scientific">Durusdinium trenchii</name>
    <dbReference type="NCBI Taxonomy" id="1381693"/>
    <lineage>
        <taxon>Eukaryota</taxon>
        <taxon>Sar</taxon>
        <taxon>Alveolata</taxon>
        <taxon>Dinophyceae</taxon>
        <taxon>Suessiales</taxon>
        <taxon>Symbiodiniaceae</taxon>
        <taxon>Durusdinium</taxon>
    </lineage>
</organism>
<feature type="region of interest" description="Disordered" evidence="1">
    <location>
        <begin position="1"/>
        <end position="26"/>
    </location>
</feature>
<evidence type="ECO:0000256" key="1">
    <source>
        <dbReference type="SAM" id="MobiDB-lite"/>
    </source>
</evidence>
<feature type="compositionally biased region" description="Basic residues" evidence="1">
    <location>
        <begin position="8"/>
        <end position="18"/>
    </location>
</feature>
<feature type="region of interest" description="Disordered" evidence="1">
    <location>
        <begin position="918"/>
        <end position="941"/>
    </location>
</feature>
<evidence type="ECO:0000313" key="4">
    <source>
        <dbReference type="Proteomes" id="UP001642484"/>
    </source>
</evidence>
<sequence>MGGDSKGKGKGGARKPRGGRGGTHPWINSQIIQASENKDVHHLMNVIIQHLPQMNLVNLSTAIHRVAKIVGTDPWQQGQLRQSSSLETLLNSVCTALNVVEATEVQPQSVSNVVWSLATLRIVHRPLLQVISLVCVSNMEQFKSFELSTTLWALAKLGSLEDAAPVDKAVFYAAATHIHNHVNDFGFRCLATTAWAFATAKQRHARLFRSMAAAMLPAAAGANCQEMANTAWAFGTADFHDDALFHELAEQAIKRLEEFKPQELSNMLWGFATNSFFHEAFYARASAVAASMDLQSQHLANILWAFARVRPKHPLTQQTVLTLLPVCTRQLSTFKPQEVSSTLLATAKAVGNMDEMTPMAPTLENFRQEVLDFFHACLPWVVARMSDFSEQSLANSVSAYAMVPVRGSETLVDCAGQEVFKRQKDLDANALVHLLKGFSLVPTTPSSMKIVKALAEGIVSQLDKVRPQEMQNMARLLNRGGNAQAEVDKEQIAVQLRQLAQNVGQINMEAMPQVHLGEVAFPQVPVPHLSNEAQAFHRERPEAQALMLTAANFPAVQPNLSNEAQSFVVTAANFPQVPSMAEVAAPMANPTLDMQGRRPGLGLRNGAMSGHHVRRHEAQMMDREKILQSGAQGFMANVAMDGAGCGGPQQAMQPQLRHDQASRTRHAAPARHGARRQEHLCPISESMSMDREKIMQPGEVLGPPVLRKDPVTGQPTAQPQLPDQVYPNMMPMTSFPGTLPGVGVDPVASMMMPAAGTLAPSLEVPGSQVGLPQMELHMAAGRPGPFFESSHKLLVKNSFLHVEDSDDDSDDVGWDGTSSHRSSSLPSRFACDREERAFKQLPASEMLELLHSLRAKKEGAQWKITVPCVFSVQWAVQLGHVLLQRFFVRQTPRSGDVEHWSGLRAKHTDVSTAIAGAQQNPGDVSMSTTREPPQPAWSSGDLRRCTARSCLGPNVTSIHRSVLLLATGPSRFSVFHTAGFFPLYVSTTDEDAAALFNQSASGIWFPVDHFWDLPFVDFAADLIVLDVAPFVSNRTMLSEVLTETVRMLAQLGVLFLLGGEEFPNLALEQLSAAKQLEPGAMRQSFVRKLGLVPDLPTCPNCGMTPMMGQRHQRPSPQNLCQAWVQPDYLSIFDPEVRGKFEASSESWELQRLRHWHRPNVLDSREEVKNWVKKVSTSDRAWYNDNYVSSEPNKREWRFSQLITEGKVKRLLDAGAGSCTLEGTLRRQRLLSKLDVYLAFGAYDCSMLRICAERGALSFQQNWLKQMPICASCKFDLIFQVEGLHHNKDVEAHGMFLQNMLSHLACGGLLYVQDGFGPWVEMFHQALTSQHDYKVKVKQQLKDDFYIHRLC</sequence>
<comment type="caution">
    <text evidence="3">The sequence shown here is derived from an EMBL/GenBank/DDBJ whole genome shotgun (WGS) entry which is preliminary data.</text>
</comment>
<proteinExistence type="predicted"/>
<dbReference type="InterPro" id="IPR029063">
    <property type="entry name" value="SAM-dependent_MTases_sf"/>
</dbReference>
<accession>A0ABP0RG12</accession>
<protein>
    <recommendedName>
        <fullName evidence="2">RNA-editing substrate-binding complex 6 protein domain-containing protein</fullName>
    </recommendedName>
</protein>
<name>A0ABP0RG12_9DINO</name>
<gene>
    <name evidence="3" type="ORF">CCMP2556_LOCUS46885</name>
</gene>
<keyword evidence="4" id="KW-1185">Reference proteome</keyword>
<reference evidence="3 4" key="1">
    <citation type="submission" date="2024-02" db="EMBL/GenBank/DDBJ databases">
        <authorList>
            <person name="Chen Y."/>
            <person name="Shah S."/>
            <person name="Dougan E. K."/>
            <person name="Thang M."/>
            <person name="Chan C."/>
        </authorList>
    </citation>
    <scope>NUCLEOTIDE SEQUENCE [LARGE SCALE GENOMIC DNA]</scope>
</reference>
<dbReference type="EMBL" id="CAXAMN010025917">
    <property type="protein sequence ID" value="CAK9099079.1"/>
    <property type="molecule type" value="Genomic_DNA"/>
</dbReference>
<dbReference type="PANTHER" id="PTHR21228">
    <property type="entry name" value="FAST LEU-RICH DOMAIN-CONTAINING"/>
    <property type="match status" value="1"/>
</dbReference>
<dbReference type="Gene3D" id="3.40.50.150">
    <property type="entry name" value="Vaccinia Virus protein VP39"/>
    <property type="match status" value="1"/>
</dbReference>
<evidence type="ECO:0000259" key="2">
    <source>
        <dbReference type="Pfam" id="PF26188"/>
    </source>
</evidence>
<evidence type="ECO:0000313" key="3">
    <source>
        <dbReference type="EMBL" id="CAK9099079.1"/>
    </source>
</evidence>
<feature type="compositionally biased region" description="Polar residues" evidence="1">
    <location>
        <begin position="918"/>
        <end position="931"/>
    </location>
</feature>
<dbReference type="InterPro" id="IPR058917">
    <property type="entry name" value="RESC6_dom"/>
</dbReference>
<dbReference type="Pfam" id="PF26188">
    <property type="entry name" value="RESC6"/>
    <property type="match status" value="1"/>
</dbReference>
<dbReference type="Proteomes" id="UP001642484">
    <property type="component" value="Unassembled WGS sequence"/>
</dbReference>
<feature type="domain" description="RNA-editing substrate-binding complex 6 protein" evidence="2">
    <location>
        <begin position="177"/>
        <end position="312"/>
    </location>
</feature>
<dbReference type="PANTHER" id="PTHR21228:SF40">
    <property type="entry name" value="LD45607P"/>
    <property type="match status" value="1"/>
</dbReference>
<feature type="region of interest" description="Disordered" evidence="1">
    <location>
        <begin position="805"/>
        <end position="826"/>
    </location>
</feature>